<dbReference type="OrthoDB" id="294541at2759"/>
<feature type="region of interest" description="Disordered" evidence="5">
    <location>
        <begin position="425"/>
        <end position="487"/>
    </location>
</feature>
<dbReference type="InterPro" id="IPR013057">
    <property type="entry name" value="AA_transpt_TM"/>
</dbReference>
<sequence>MDMNGISFIGSVSLLVSSMTGPGLVTIPLLFQTSGWFLPLLAFIVAALLSTAASLLLCESLSAQPENAKFQKQIEFTRLASTLITNVYQRRFIQFALFVTFESLVISSIIISAQTMDSLTISIFGKTCGIGIYPTSGFFCVSDYGTSGSPFGNGYMVLTAGYLITLITCVPLGIMGLDDNIKVQIASFIMLIFIIATWLVTFIAHGLQSDLVPFVGDDQSQVVGTVLYNYVFITTVPSWVNSAPNVSIRKAVLYSVIISTIAYILLGVLGGMAFTMDASSNIIAVINKSNQRTMISLITTYLFPIAVLITSIPVYMIVVRLNLISHNNFSKRNAILVSSVLPWIIILPFQTGFWLNSFMNWTSLIFSTITNFILPFWLYYLTQTQKPVINDDEIKSGMSTPVKLERNHSTMSNVSIKSVRLTDEPPLPIVVSPPSPGLRPIDNNSRDSIHLSPHIPSTPRRRRSRSPSRSRSRSRNSSKVSIDSIEVHQVHSSEKHFEVIVINTDALSNNHSKLSDSPTFLNVSLPQPESPTFLNVPLPQPDTGIENRDRDLSCSPPGHNTLLATESDTRGYLSAPPSLVARTTFSRRKSPSRPSRPTIVTTPTITISDESCDDNLQNNLSIHSCHSSITCPPSPVSIYEEKMSSSFNEFERIVYVETFKAFPSLTPKQAIWIAKCSGTLAILMACGVLTYDFVKLGMGTNLFV</sequence>
<reference evidence="8 9" key="1">
    <citation type="journal article" date="2019" name="Environ. Microbiol.">
        <title>At the nexus of three kingdoms: the genome of the mycorrhizal fungus Gigaspora margarita provides insights into plant, endobacterial and fungal interactions.</title>
        <authorList>
            <person name="Venice F."/>
            <person name="Ghignone S."/>
            <person name="Salvioli di Fossalunga A."/>
            <person name="Amselem J."/>
            <person name="Novero M."/>
            <person name="Xianan X."/>
            <person name="Sedzielewska Toro K."/>
            <person name="Morin E."/>
            <person name="Lipzen A."/>
            <person name="Grigoriev I.V."/>
            <person name="Henrissat B."/>
            <person name="Martin F.M."/>
            <person name="Bonfante P."/>
        </authorList>
    </citation>
    <scope>NUCLEOTIDE SEQUENCE [LARGE SCALE GENOMIC DNA]</scope>
    <source>
        <strain evidence="8 9">BEG34</strain>
    </source>
</reference>
<feature type="transmembrane region" description="Helical" evidence="6">
    <location>
        <begin position="361"/>
        <end position="381"/>
    </location>
</feature>
<evidence type="ECO:0000256" key="2">
    <source>
        <dbReference type="ARBA" id="ARBA00022692"/>
    </source>
</evidence>
<feature type="transmembrane region" description="Helical" evidence="6">
    <location>
        <begin position="154"/>
        <end position="174"/>
    </location>
</feature>
<feature type="transmembrane region" description="Helical" evidence="6">
    <location>
        <begin position="670"/>
        <end position="691"/>
    </location>
</feature>
<dbReference type="PANTHER" id="PTHR16189:SF3">
    <property type="entry name" value="AMINO ACID TRANSPORTER TRANSMEMBRANE DOMAIN-CONTAINING PROTEIN"/>
    <property type="match status" value="1"/>
</dbReference>
<comment type="subcellular location">
    <subcellularLocation>
        <location evidence="1">Membrane</location>
    </subcellularLocation>
</comment>
<accession>A0A8H4A457</accession>
<feature type="compositionally biased region" description="Pro residues" evidence="5">
    <location>
        <begin position="425"/>
        <end position="437"/>
    </location>
</feature>
<evidence type="ECO:0000256" key="4">
    <source>
        <dbReference type="ARBA" id="ARBA00023136"/>
    </source>
</evidence>
<proteinExistence type="predicted"/>
<comment type="caution">
    <text evidence="8">The sequence shown here is derived from an EMBL/GenBank/DDBJ whole genome shotgun (WGS) entry which is preliminary data.</text>
</comment>
<feature type="transmembrane region" description="Helical" evidence="6">
    <location>
        <begin position="186"/>
        <end position="207"/>
    </location>
</feature>
<keyword evidence="2 6" id="KW-0812">Transmembrane</keyword>
<evidence type="ECO:0000313" key="9">
    <source>
        <dbReference type="Proteomes" id="UP000439903"/>
    </source>
</evidence>
<feature type="transmembrane region" description="Helical" evidence="6">
    <location>
        <begin position="252"/>
        <end position="274"/>
    </location>
</feature>
<feature type="compositionally biased region" description="Basic residues" evidence="5">
    <location>
        <begin position="459"/>
        <end position="476"/>
    </location>
</feature>
<evidence type="ECO:0000259" key="7">
    <source>
        <dbReference type="Pfam" id="PF01490"/>
    </source>
</evidence>
<keyword evidence="9" id="KW-1185">Reference proteome</keyword>
<evidence type="ECO:0000256" key="5">
    <source>
        <dbReference type="SAM" id="MobiDB-lite"/>
    </source>
</evidence>
<dbReference type="Proteomes" id="UP000439903">
    <property type="component" value="Unassembled WGS sequence"/>
</dbReference>
<gene>
    <name evidence="8" type="ORF">F8M41_007922</name>
</gene>
<name>A0A8H4A457_GIGMA</name>
<feature type="domain" description="Amino acid transporter transmembrane" evidence="7">
    <location>
        <begin position="5"/>
        <end position="385"/>
    </location>
</feature>
<dbReference type="PANTHER" id="PTHR16189">
    <property type="entry name" value="TRANSMEMBRANE PROTEIN 104-RELATED"/>
    <property type="match status" value="1"/>
</dbReference>
<protein>
    <submittedName>
        <fullName evidence="8">Aaap amino acid permease</fullName>
    </submittedName>
</protein>
<keyword evidence="3 6" id="KW-1133">Transmembrane helix</keyword>
<keyword evidence="4 6" id="KW-0472">Membrane</keyword>
<evidence type="ECO:0000256" key="6">
    <source>
        <dbReference type="SAM" id="Phobius"/>
    </source>
</evidence>
<dbReference type="Gene3D" id="1.20.1740.10">
    <property type="entry name" value="Amino acid/polyamine transporter I"/>
    <property type="match status" value="1"/>
</dbReference>
<evidence type="ECO:0000256" key="1">
    <source>
        <dbReference type="ARBA" id="ARBA00004370"/>
    </source>
</evidence>
<dbReference type="AlphaFoldDB" id="A0A8H4A457"/>
<feature type="transmembrane region" description="Helical" evidence="6">
    <location>
        <begin position="37"/>
        <end position="58"/>
    </location>
</feature>
<dbReference type="GO" id="GO:0016020">
    <property type="term" value="C:membrane"/>
    <property type="evidence" value="ECO:0007669"/>
    <property type="project" value="UniProtKB-SubCell"/>
</dbReference>
<dbReference type="EMBL" id="WTPW01001813">
    <property type="protein sequence ID" value="KAF0412474.1"/>
    <property type="molecule type" value="Genomic_DNA"/>
</dbReference>
<feature type="transmembrane region" description="Helical" evidence="6">
    <location>
        <begin position="335"/>
        <end position="355"/>
    </location>
</feature>
<feature type="transmembrane region" description="Helical" evidence="6">
    <location>
        <begin position="92"/>
        <end position="113"/>
    </location>
</feature>
<dbReference type="Pfam" id="PF01490">
    <property type="entry name" value="Aa_trans"/>
    <property type="match status" value="1"/>
</dbReference>
<organism evidence="8 9">
    <name type="scientific">Gigaspora margarita</name>
    <dbReference type="NCBI Taxonomy" id="4874"/>
    <lineage>
        <taxon>Eukaryota</taxon>
        <taxon>Fungi</taxon>
        <taxon>Fungi incertae sedis</taxon>
        <taxon>Mucoromycota</taxon>
        <taxon>Glomeromycotina</taxon>
        <taxon>Glomeromycetes</taxon>
        <taxon>Diversisporales</taxon>
        <taxon>Gigasporaceae</taxon>
        <taxon>Gigaspora</taxon>
    </lineage>
</organism>
<feature type="transmembrane region" description="Helical" evidence="6">
    <location>
        <begin position="294"/>
        <end position="323"/>
    </location>
</feature>
<evidence type="ECO:0000256" key="3">
    <source>
        <dbReference type="ARBA" id="ARBA00022989"/>
    </source>
</evidence>
<evidence type="ECO:0000313" key="8">
    <source>
        <dbReference type="EMBL" id="KAF0412474.1"/>
    </source>
</evidence>
<feature type="transmembrane region" description="Helical" evidence="6">
    <location>
        <begin position="12"/>
        <end position="31"/>
    </location>
</feature>
<feature type="transmembrane region" description="Helical" evidence="6">
    <location>
        <begin position="219"/>
        <end position="240"/>
    </location>
</feature>